<comment type="caution">
    <text evidence="1">The sequence shown here is derived from an EMBL/GenBank/DDBJ whole genome shotgun (WGS) entry which is preliminary data.</text>
</comment>
<sequence>SKKNESIHYKPIKDTLCFSYRLIDEIRAIEGLKDVARLVRDYTYFLLCRIFNVRPLIKYPTGVFSAEWLASTFNMDVVVLIRHPAAFAGTLKNLNWTYSFSELLEQPLLMRDHSYPFEEEIREYAKRKHDIIDQATLLWRLIYHMALKYRRSHKDWIFVRHEDLSRDPLSGFRNIFERLDLQFSERVKNIVRKHSNRANSADPSDQASIRRNSKLNIYNWKNRLTRSEIERIRADVKDISDFFYSDEDW</sequence>
<accession>X0WT10</accession>
<dbReference type="AlphaFoldDB" id="X0WT10"/>
<protein>
    <submittedName>
        <fullName evidence="1">Uncharacterized protein</fullName>
    </submittedName>
</protein>
<dbReference type="InterPro" id="IPR051135">
    <property type="entry name" value="Gal/GlcNAc/GalNAc_ST"/>
</dbReference>
<gene>
    <name evidence="1" type="ORF">S01H1_52136</name>
</gene>
<reference evidence="1" key="1">
    <citation type="journal article" date="2014" name="Front. Microbiol.">
        <title>High frequency of phylogenetically diverse reductive dehalogenase-homologous genes in deep subseafloor sedimentary metagenomes.</title>
        <authorList>
            <person name="Kawai M."/>
            <person name="Futagami T."/>
            <person name="Toyoda A."/>
            <person name="Takaki Y."/>
            <person name="Nishi S."/>
            <person name="Hori S."/>
            <person name="Arai W."/>
            <person name="Tsubouchi T."/>
            <person name="Morono Y."/>
            <person name="Uchiyama I."/>
            <person name="Ito T."/>
            <person name="Fujiyama A."/>
            <person name="Inagaki F."/>
            <person name="Takami H."/>
        </authorList>
    </citation>
    <scope>NUCLEOTIDE SEQUENCE</scope>
    <source>
        <strain evidence="1">Expedition CK06-06</strain>
    </source>
</reference>
<dbReference type="SUPFAM" id="SSF52540">
    <property type="entry name" value="P-loop containing nucleoside triphosphate hydrolases"/>
    <property type="match status" value="1"/>
</dbReference>
<dbReference type="PANTHER" id="PTHR10704">
    <property type="entry name" value="CARBOHYDRATE SULFOTRANSFERASE"/>
    <property type="match status" value="1"/>
</dbReference>
<dbReference type="Gene3D" id="3.40.50.300">
    <property type="entry name" value="P-loop containing nucleotide triphosphate hydrolases"/>
    <property type="match status" value="1"/>
</dbReference>
<dbReference type="EMBL" id="BARS01033687">
    <property type="protein sequence ID" value="GAG27648.1"/>
    <property type="molecule type" value="Genomic_DNA"/>
</dbReference>
<dbReference type="PANTHER" id="PTHR10704:SF44">
    <property type="entry name" value="LD35051P-RELATED"/>
    <property type="match status" value="1"/>
</dbReference>
<organism evidence="1">
    <name type="scientific">marine sediment metagenome</name>
    <dbReference type="NCBI Taxonomy" id="412755"/>
    <lineage>
        <taxon>unclassified sequences</taxon>
        <taxon>metagenomes</taxon>
        <taxon>ecological metagenomes</taxon>
    </lineage>
</organism>
<dbReference type="GO" id="GO:0001517">
    <property type="term" value="F:N-acetylglucosamine 6-O-sulfotransferase activity"/>
    <property type="evidence" value="ECO:0007669"/>
    <property type="project" value="TreeGrafter"/>
</dbReference>
<dbReference type="GO" id="GO:0006044">
    <property type="term" value="P:N-acetylglucosamine metabolic process"/>
    <property type="evidence" value="ECO:0007669"/>
    <property type="project" value="TreeGrafter"/>
</dbReference>
<evidence type="ECO:0000313" key="1">
    <source>
        <dbReference type="EMBL" id="GAG27648.1"/>
    </source>
</evidence>
<name>X0WT10_9ZZZZ</name>
<feature type="non-terminal residue" evidence="1">
    <location>
        <position position="1"/>
    </location>
</feature>
<proteinExistence type="predicted"/>
<dbReference type="InterPro" id="IPR027417">
    <property type="entry name" value="P-loop_NTPase"/>
</dbReference>
<dbReference type="GO" id="GO:0006790">
    <property type="term" value="P:sulfur compound metabolic process"/>
    <property type="evidence" value="ECO:0007669"/>
    <property type="project" value="TreeGrafter"/>
</dbReference>